<comment type="caution">
    <text evidence="1">The sequence shown here is derived from an EMBL/GenBank/DDBJ whole genome shotgun (WGS) entry which is preliminary data.</text>
</comment>
<name>A0AAD9FYA2_9STRA</name>
<reference evidence="1" key="1">
    <citation type="submission" date="2023-08" db="EMBL/GenBank/DDBJ databases">
        <title>Reference Genome Resource for the Citrus Pathogen Phytophthora citrophthora.</title>
        <authorList>
            <person name="Moller H."/>
            <person name="Coetzee B."/>
            <person name="Rose L.J."/>
            <person name="Van Niekerk J.M."/>
        </authorList>
    </citation>
    <scope>NUCLEOTIDE SEQUENCE</scope>
    <source>
        <strain evidence="1">STE-U-9442</strain>
    </source>
</reference>
<keyword evidence="2" id="KW-1185">Reference proteome</keyword>
<evidence type="ECO:0000313" key="2">
    <source>
        <dbReference type="Proteomes" id="UP001259832"/>
    </source>
</evidence>
<organism evidence="1 2">
    <name type="scientific">Phytophthora citrophthora</name>
    <dbReference type="NCBI Taxonomy" id="4793"/>
    <lineage>
        <taxon>Eukaryota</taxon>
        <taxon>Sar</taxon>
        <taxon>Stramenopiles</taxon>
        <taxon>Oomycota</taxon>
        <taxon>Peronosporomycetes</taxon>
        <taxon>Peronosporales</taxon>
        <taxon>Peronosporaceae</taxon>
        <taxon>Phytophthora</taxon>
    </lineage>
</organism>
<dbReference type="AlphaFoldDB" id="A0AAD9FYA2"/>
<gene>
    <name evidence="1" type="ORF">P3T76_016015</name>
</gene>
<protein>
    <submittedName>
        <fullName evidence="1">Uncharacterized protein</fullName>
    </submittedName>
</protein>
<dbReference type="Proteomes" id="UP001259832">
    <property type="component" value="Unassembled WGS sequence"/>
</dbReference>
<evidence type="ECO:0000313" key="1">
    <source>
        <dbReference type="EMBL" id="KAK1928489.1"/>
    </source>
</evidence>
<dbReference type="EMBL" id="JASMQC010000065">
    <property type="protein sequence ID" value="KAK1928489.1"/>
    <property type="molecule type" value="Genomic_DNA"/>
</dbReference>
<sequence length="113" mass="12830">MKPFGIKPGIIFAERFGGFLKICLPVRHSLMCPRIYAYRQQISLHYEDTIEPIIGVYTHLYGKVTTGHVLDQSIIDINDMSKLKTKGSRVAARVNAEQGRLRAGLTEERVTQR</sequence>
<proteinExistence type="predicted"/>
<accession>A0AAD9FYA2</accession>